<protein>
    <submittedName>
        <fullName evidence="2">Uncharacterized protein</fullName>
    </submittedName>
</protein>
<keyword evidence="1" id="KW-0472">Membrane</keyword>
<name>A0A8S5T8X3_9CAUD</name>
<dbReference type="EMBL" id="BK032775">
    <property type="protein sequence ID" value="DAF59705.1"/>
    <property type="molecule type" value="Genomic_DNA"/>
</dbReference>
<evidence type="ECO:0000313" key="2">
    <source>
        <dbReference type="EMBL" id="DAF59705.1"/>
    </source>
</evidence>
<feature type="transmembrane region" description="Helical" evidence="1">
    <location>
        <begin position="92"/>
        <end position="111"/>
    </location>
</feature>
<keyword evidence="1" id="KW-1133">Transmembrane helix</keyword>
<sequence length="123" mass="13227">MNNILILILTNLEKIGVGIGLFMGAYLANMGLGVWKNVKVDGSTFDWTLIKKSIVKFIVLILSIALLSIVVSVIPAYATYVGIEISQEVLETIDALVIIGAFLTATVRYVGDAVSKLKTILGN</sequence>
<evidence type="ECO:0000256" key="1">
    <source>
        <dbReference type="SAM" id="Phobius"/>
    </source>
</evidence>
<accession>A0A8S5T8X3</accession>
<feature type="transmembrane region" description="Helical" evidence="1">
    <location>
        <begin position="55"/>
        <end position="80"/>
    </location>
</feature>
<proteinExistence type="predicted"/>
<organism evidence="2">
    <name type="scientific">Siphoviridae sp. ct0Wl9</name>
    <dbReference type="NCBI Taxonomy" id="2827763"/>
    <lineage>
        <taxon>Viruses</taxon>
        <taxon>Duplodnaviria</taxon>
        <taxon>Heunggongvirae</taxon>
        <taxon>Uroviricota</taxon>
        <taxon>Caudoviricetes</taxon>
    </lineage>
</organism>
<reference evidence="2" key="1">
    <citation type="journal article" date="2021" name="Proc. Natl. Acad. Sci. U.S.A.">
        <title>A Catalog of Tens of Thousands of Viruses from Human Metagenomes Reveals Hidden Associations with Chronic Diseases.</title>
        <authorList>
            <person name="Tisza M.J."/>
            <person name="Buck C.B."/>
        </authorList>
    </citation>
    <scope>NUCLEOTIDE SEQUENCE</scope>
    <source>
        <strain evidence="2">Ct0Wl9</strain>
    </source>
</reference>
<feature type="transmembrane region" description="Helical" evidence="1">
    <location>
        <begin position="15"/>
        <end position="35"/>
    </location>
</feature>
<keyword evidence="1" id="KW-0812">Transmembrane</keyword>